<reference evidence="2 3" key="1">
    <citation type="submission" date="2020-08" db="EMBL/GenBank/DDBJ databases">
        <title>Genomic Encyclopedia of Type Strains, Phase IV (KMG-IV): sequencing the most valuable type-strain genomes for metagenomic binning, comparative biology and taxonomic classification.</title>
        <authorList>
            <person name="Goeker M."/>
        </authorList>
    </citation>
    <scope>NUCLEOTIDE SEQUENCE [LARGE SCALE GENOMIC DNA]</scope>
    <source>
        <strain evidence="2 3">DSM 103570</strain>
    </source>
</reference>
<dbReference type="SUPFAM" id="SSF55681">
    <property type="entry name" value="Class II aaRS and biotin synthetases"/>
    <property type="match status" value="1"/>
</dbReference>
<dbReference type="Pfam" id="PF16917">
    <property type="entry name" value="BPL_LplA_LipB_2"/>
    <property type="match status" value="1"/>
</dbReference>
<sequence>MSLSHNAALSLPPPFHLVTLREAGDAYAHAQSIAAADGAGTLVWARRFHMTEFAVVLEPEEPLASARRVVYAAGNALADALAIHAPPQQPIGFDWPGGLRVDGALVGGLRLAWPTGAAEDAVPDWLVLGCSVRMIVMRAGEPGFRPLLGGLDEQGFEELDPAALIEGFSRYFLREINEWNAEGFGAVQTRWLQRGEDDVVALPDDKLLAEALRVPAWLDPATGAPWL</sequence>
<organism evidence="2 3">
    <name type="scientific">Aurantimonas endophytica</name>
    <dbReference type="NCBI Taxonomy" id="1522175"/>
    <lineage>
        <taxon>Bacteria</taxon>
        <taxon>Pseudomonadati</taxon>
        <taxon>Pseudomonadota</taxon>
        <taxon>Alphaproteobacteria</taxon>
        <taxon>Hyphomicrobiales</taxon>
        <taxon>Aurantimonadaceae</taxon>
        <taxon>Aurantimonas</taxon>
    </lineage>
</organism>
<gene>
    <name evidence="2" type="ORF">GGR03_001049</name>
</gene>
<keyword evidence="2" id="KW-0436">Ligase</keyword>
<dbReference type="InterPro" id="IPR004143">
    <property type="entry name" value="BPL_LPL_catalytic"/>
</dbReference>
<dbReference type="AlphaFoldDB" id="A0A7W6HBF3"/>
<accession>A0A7W6HBF3</accession>
<dbReference type="EMBL" id="JACIEM010000001">
    <property type="protein sequence ID" value="MBB4002002.1"/>
    <property type="molecule type" value="Genomic_DNA"/>
</dbReference>
<dbReference type="RefSeq" id="WP_183206471.1">
    <property type="nucleotide sequence ID" value="NZ_JAAAMM010000001.1"/>
</dbReference>
<feature type="domain" description="BPL/LPL catalytic" evidence="1">
    <location>
        <begin position="11"/>
        <end position="193"/>
    </location>
</feature>
<dbReference type="InterPro" id="IPR045864">
    <property type="entry name" value="aa-tRNA-synth_II/BPL/LPL"/>
</dbReference>
<evidence type="ECO:0000313" key="2">
    <source>
        <dbReference type="EMBL" id="MBB4002002.1"/>
    </source>
</evidence>
<keyword evidence="3" id="KW-1185">Reference proteome</keyword>
<protein>
    <submittedName>
        <fullName evidence="2">Biotin-(Acetyl-CoA carboxylase) ligase</fullName>
    </submittedName>
</protein>
<comment type="caution">
    <text evidence="2">The sequence shown here is derived from an EMBL/GenBank/DDBJ whole genome shotgun (WGS) entry which is preliminary data.</text>
</comment>
<evidence type="ECO:0000259" key="1">
    <source>
        <dbReference type="Pfam" id="PF16917"/>
    </source>
</evidence>
<dbReference type="Gene3D" id="3.30.930.10">
    <property type="entry name" value="Bira Bifunctional Protein, Domain 2"/>
    <property type="match status" value="1"/>
</dbReference>
<dbReference type="GO" id="GO:0016874">
    <property type="term" value="F:ligase activity"/>
    <property type="evidence" value="ECO:0007669"/>
    <property type="project" value="UniProtKB-KW"/>
</dbReference>
<evidence type="ECO:0000313" key="3">
    <source>
        <dbReference type="Proteomes" id="UP000588647"/>
    </source>
</evidence>
<proteinExistence type="predicted"/>
<name>A0A7W6HBF3_9HYPH</name>
<dbReference type="Proteomes" id="UP000588647">
    <property type="component" value="Unassembled WGS sequence"/>
</dbReference>